<proteinExistence type="predicted"/>
<dbReference type="GO" id="GO:0003682">
    <property type="term" value="F:chromatin binding"/>
    <property type="evidence" value="ECO:0007669"/>
    <property type="project" value="InterPro"/>
</dbReference>
<evidence type="ECO:0000313" key="4">
    <source>
        <dbReference type="Proteomes" id="UP000054558"/>
    </source>
</evidence>
<evidence type="ECO:0000313" key="3">
    <source>
        <dbReference type="EMBL" id="GAQ91631.1"/>
    </source>
</evidence>
<accession>A0A1Y1IQW0</accession>
<protein>
    <recommendedName>
        <fullName evidence="2">BAH domain-containing protein</fullName>
    </recommendedName>
</protein>
<evidence type="ECO:0000256" key="1">
    <source>
        <dbReference type="SAM" id="MobiDB-lite"/>
    </source>
</evidence>
<dbReference type="InterPro" id="IPR001025">
    <property type="entry name" value="BAH_dom"/>
</dbReference>
<dbReference type="Proteomes" id="UP000054558">
    <property type="component" value="Unassembled WGS sequence"/>
</dbReference>
<dbReference type="PROSITE" id="PS51038">
    <property type="entry name" value="BAH"/>
    <property type="match status" value="1"/>
</dbReference>
<name>A0A1Y1IQW0_KLENI</name>
<gene>
    <name evidence="3" type="ORF">KFL_008220020</name>
</gene>
<organism evidence="3 4">
    <name type="scientific">Klebsormidium nitens</name>
    <name type="common">Green alga</name>
    <name type="synonym">Ulothrix nitens</name>
    <dbReference type="NCBI Taxonomy" id="105231"/>
    <lineage>
        <taxon>Eukaryota</taxon>
        <taxon>Viridiplantae</taxon>
        <taxon>Streptophyta</taxon>
        <taxon>Klebsormidiophyceae</taxon>
        <taxon>Klebsormidiales</taxon>
        <taxon>Klebsormidiaceae</taxon>
        <taxon>Klebsormidium</taxon>
    </lineage>
</organism>
<sequence length="253" mass="26938">MWADLVRHAGGHVCRSLEHDLAHAVLLEPGVDAPSELKGAAWRAKIAIKTLDWAVDALLVKGKDPEKAGEPDRVPREETLLEGGPAREGLGLREPPPLPPHALVAPGVTDAPPAKRTYFSAVTSAGEGHQIGDAADIQADGSASARVVQLMSLWEASGIGGEGCMRATCRLLMRPRETDFPFFGGRGLGANQGSAESGLQEVYLSSVVQEMDVSELRKKVHVARSTGGAGPSAGFLCRFFYDAEREILQKLEV</sequence>
<dbReference type="AlphaFoldDB" id="A0A1Y1IQW0"/>
<feature type="domain" description="BAH" evidence="2">
    <location>
        <begin position="127"/>
        <end position="252"/>
    </location>
</feature>
<dbReference type="InterPro" id="IPR043151">
    <property type="entry name" value="BAH_sf"/>
</dbReference>
<dbReference type="Gene3D" id="2.30.30.490">
    <property type="match status" value="1"/>
</dbReference>
<reference evidence="3 4" key="1">
    <citation type="journal article" date="2014" name="Nat. Commun.">
        <title>Klebsormidium flaccidum genome reveals primary factors for plant terrestrial adaptation.</title>
        <authorList>
            <person name="Hori K."/>
            <person name="Maruyama F."/>
            <person name="Fujisawa T."/>
            <person name="Togashi T."/>
            <person name="Yamamoto N."/>
            <person name="Seo M."/>
            <person name="Sato S."/>
            <person name="Yamada T."/>
            <person name="Mori H."/>
            <person name="Tajima N."/>
            <person name="Moriyama T."/>
            <person name="Ikeuchi M."/>
            <person name="Watanabe M."/>
            <person name="Wada H."/>
            <person name="Kobayashi K."/>
            <person name="Saito M."/>
            <person name="Masuda T."/>
            <person name="Sasaki-Sekimoto Y."/>
            <person name="Mashiguchi K."/>
            <person name="Awai K."/>
            <person name="Shimojima M."/>
            <person name="Masuda S."/>
            <person name="Iwai M."/>
            <person name="Nobusawa T."/>
            <person name="Narise T."/>
            <person name="Kondo S."/>
            <person name="Saito H."/>
            <person name="Sato R."/>
            <person name="Murakawa M."/>
            <person name="Ihara Y."/>
            <person name="Oshima-Yamada Y."/>
            <person name="Ohtaka K."/>
            <person name="Satoh M."/>
            <person name="Sonobe K."/>
            <person name="Ishii M."/>
            <person name="Ohtani R."/>
            <person name="Kanamori-Sato M."/>
            <person name="Honoki R."/>
            <person name="Miyazaki D."/>
            <person name="Mochizuki H."/>
            <person name="Umetsu J."/>
            <person name="Higashi K."/>
            <person name="Shibata D."/>
            <person name="Kamiya Y."/>
            <person name="Sato N."/>
            <person name="Nakamura Y."/>
            <person name="Tabata S."/>
            <person name="Ida S."/>
            <person name="Kurokawa K."/>
            <person name="Ohta H."/>
        </authorList>
    </citation>
    <scope>NUCLEOTIDE SEQUENCE [LARGE SCALE GENOMIC DNA]</scope>
    <source>
        <strain evidence="3 4">NIES-2285</strain>
    </source>
</reference>
<evidence type="ECO:0000259" key="2">
    <source>
        <dbReference type="PROSITE" id="PS51038"/>
    </source>
</evidence>
<feature type="compositionally biased region" description="Basic and acidic residues" evidence="1">
    <location>
        <begin position="64"/>
        <end position="79"/>
    </location>
</feature>
<feature type="region of interest" description="Disordered" evidence="1">
    <location>
        <begin position="64"/>
        <end position="93"/>
    </location>
</feature>
<keyword evidence="4" id="KW-1185">Reference proteome</keyword>
<dbReference type="EMBL" id="DF237771">
    <property type="protein sequence ID" value="GAQ91631.1"/>
    <property type="molecule type" value="Genomic_DNA"/>
</dbReference>